<dbReference type="OrthoDB" id="25804at2"/>
<dbReference type="InterPro" id="IPR002802">
    <property type="entry name" value="Endo_dU"/>
</dbReference>
<proteinExistence type="inferred from homology"/>
<dbReference type="Proteomes" id="UP000197208">
    <property type="component" value="Unassembled WGS sequence"/>
</dbReference>
<protein>
    <recommendedName>
        <fullName evidence="3">DUF99 family protein</fullName>
    </recommendedName>
</protein>
<accession>A0A246BKD7</accession>
<reference evidence="1 2" key="1">
    <citation type="submission" date="2017-05" db="EMBL/GenBank/DDBJ databases">
        <title>De novo genome assembly of Deniococcus indicus strain DR1.</title>
        <authorList>
            <person name="Chauhan D."/>
            <person name="Yennamalli R.M."/>
            <person name="Priyadarshini R."/>
        </authorList>
    </citation>
    <scope>NUCLEOTIDE SEQUENCE [LARGE SCALE GENOMIC DNA]</scope>
    <source>
        <strain evidence="1 2">DR1</strain>
    </source>
</reference>
<dbReference type="RefSeq" id="WP_088248679.1">
    <property type="nucleotide sequence ID" value="NZ_BNAM01000006.1"/>
</dbReference>
<evidence type="ECO:0000313" key="2">
    <source>
        <dbReference type="Proteomes" id="UP000197208"/>
    </source>
</evidence>
<evidence type="ECO:0008006" key="3">
    <source>
        <dbReference type="Google" id="ProtNLM"/>
    </source>
</evidence>
<gene>
    <name evidence="1" type="ORF">CBQ26_10935</name>
</gene>
<sequence length="184" mass="19744">MFAHAIGFDDAPFAHGWRGDVPVVGTVYARTTLHGVVSGRVRRDGRNSTAELARLVNRSPEHLQLILLQGIALAGFNVVDLRALHAQTGRPVLVVARRAPDLDRIREALLTCVPGGRRKWALIEAAGPMEPCGPVFVQRAGLTHPQAQEALRTFTVTGNLPEPLRAAHLIAGGVTRGHSAGQRA</sequence>
<dbReference type="AlphaFoldDB" id="A0A246BKD7"/>
<evidence type="ECO:0000313" key="1">
    <source>
        <dbReference type="EMBL" id="OWL95780.1"/>
    </source>
</evidence>
<organism evidence="1 2">
    <name type="scientific">Deinococcus indicus</name>
    <dbReference type="NCBI Taxonomy" id="223556"/>
    <lineage>
        <taxon>Bacteria</taxon>
        <taxon>Thermotogati</taxon>
        <taxon>Deinococcota</taxon>
        <taxon>Deinococci</taxon>
        <taxon>Deinococcales</taxon>
        <taxon>Deinococcaceae</taxon>
        <taxon>Deinococcus</taxon>
    </lineage>
</organism>
<dbReference type="PIRSF" id="PIRSF006380">
    <property type="entry name" value="UCP006380"/>
    <property type="match status" value="1"/>
</dbReference>
<dbReference type="EMBL" id="NHMK01000014">
    <property type="protein sequence ID" value="OWL95780.1"/>
    <property type="molecule type" value="Genomic_DNA"/>
</dbReference>
<dbReference type="HAMAP" id="MF_00582">
    <property type="entry name" value="UPF0215"/>
    <property type="match status" value="1"/>
</dbReference>
<comment type="caution">
    <text evidence="1">The sequence shown here is derived from an EMBL/GenBank/DDBJ whole genome shotgun (WGS) entry which is preliminary data.</text>
</comment>
<dbReference type="Gene3D" id="3.30.2170.10">
    <property type="entry name" value="archaeoglobus fulgidus dsm 4304 superfamily"/>
    <property type="match status" value="1"/>
</dbReference>
<dbReference type="PANTHER" id="PTHR39518:SF2">
    <property type="entry name" value="UPF0215 PROTEIN MJ1150"/>
    <property type="match status" value="1"/>
</dbReference>
<name>A0A246BKD7_9DEIO</name>
<dbReference type="Pfam" id="PF01949">
    <property type="entry name" value="Endo_dU"/>
    <property type="match status" value="1"/>
</dbReference>
<keyword evidence="2" id="KW-1185">Reference proteome</keyword>
<dbReference type="PANTHER" id="PTHR39518">
    <property type="entry name" value="UPF0215 PROTEIN MJ1150"/>
    <property type="match status" value="1"/>
</dbReference>